<dbReference type="PANTHER" id="PTHR33710:SF71">
    <property type="entry name" value="ENDONUCLEASE_EXONUCLEASE_PHOSPHATASE DOMAIN-CONTAINING PROTEIN"/>
    <property type="match status" value="1"/>
</dbReference>
<dbReference type="InterPro" id="IPR036691">
    <property type="entry name" value="Endo/exonu/phosph_ase_sf"/>
</dbReference>
<name>A0AAV3Q9M7_LITER</name>
<organism evidence="1 2">
    <name type="scientific">Lithospermum erythrorhizon</name>
    <name type="common">Purple gromwell</name>
    <name type="synonym">Lithospermum officinale var. erythrorhizon</name>
    <dbReference type="NCBI Taxonomy" id="34254"/>
    <lineage>
        <taxon>Eukaryota</taxon>
        <taxon>Viridiplantae</taxon>
        <taxon>Streptophyta</taxon>
        <taxon>Embryophyta</taxon>
        <taxon>Tracheophyta</taxon>
        <taxon>Spermatophyta</taxon>
        <taxon>Magnoliopsida</taxon>
        <taxon>eudicotyledons</taxon>
        <taxon>Gunneridae</taxon>
        <taxon>Pentapetalae</taxon>
        <taxon>asterids</taxon>
        <taxon>lamiids</taxon>
        <taxon>Boraginales</taxon>
        <taxon>Boraginaceae</taxon>
        <taxon>Boraginoideae</taxon>
        <taxon>Lithospermeae</taxon>
        <taxon>Lithospermum</taxon>
    </lineage>
</organism>
<evidence type="ECO:0000313" key="2">
    <source>
        <dbReference type="Proteomes" id="UP001454036"/>
    </source>
</evidence>
<gene>
    <name evidence="1" type="ORF">LIER_16870</name>
</gene>
<dbReference type="SUPFAM" id="SSF56219">
    <property type="entry name" value="DNase I-like"/>
    <property type="match status" value="1"/>
</dbReference>
<dbReference type="Proteomes" id="UP001454036">
    <property type="component" value="Unassembled WGS sequence"/>
</dbReference>
<dbReference type="Gene3D" id="3.60.10.10">
    <property type="entry name" value="Endonuclease/exonuclease/phosphatase"/>
    <property type="match status" value="1"/>
</dbReference>
<keyword evidence="2" id="KW-1185">Reference proteome</keyword>
<proteinExistence type="predicted"/>
<accession>A0AAV3Q9M7</accession>
<reference evidence="1 2" key="1">
    <citation type="submission" date="2024-01" db="EMBL/GenBank/DDBJ databases">
        <title>The complete chloroplast genome sequence of Lithospermum erythrorhizon: insights into the phylogenetic relationship among Boraginaceae species and the maternal lineages of purple gromwells.</title>
        <authorList>
            <person name="Okada T."/>
            <person name="Watanabe K."/>
        </authorList>
    </citation>
    <scope>NUCLEOTIDE SEQUENCE [LARGE SCALE GENOMIC DNA]</scope>
</reference>
<sequence>MVRGTLGEQAKEEMGRWTRAETMKGKWKNDRGKMCVGLWEKMKIEWKHQREYKTVRVGKEDMDTFREFVRNSELVDIGYVGSPFTWSNRRGGENTIRMRLDRVLSDVAWCLQFPKAACYHLPATRADHCPIILDTEAQMTRGHHRFVFYNRWVGKEECEDVIREAWRREVKWSQWFKVVGKIHNVRMALIERCKNHNFNSRVRIEDI</sequence>
<dbReference type="PANTHER" id="PTHR33710">
    <property type="entry name" value="BNAC02G09200D PROTEIN"/>
    <property type="match status" value="1"/>
</dbReference>
<evidence type="ECO:0000313" key="1">
    <source>
        <dbReference type="EMBL" id="GAA0160283.1"/>
    </source>
</evidence>
<evidence type="ECO:0008006" key="3">
    <source>
        <dbReference type="Google" id="ProtNLM"/>
    </source>
</evidence>
<protein>
    <recommendedName>
        <fullName evidence="3">Reverse transcriptase</fullName>
    </recommendedName>
</protein>
<comment type="caution">
    <text evidence="1">The sequence shown here is derived from an EMBL/GenBank/DDBJ whole genome shotgun (WGS) entry which is preliminary data.</text>
</comment>
<dbReference type="AlphaFoldDB" id="A0AAV3Q9M7"/>
<dbReference type="EMBL" id="BAABME010003832">
    <property type="protein sequence ID" value="GAA0160283.1"/>
    <property type="molecule type" value="Genomic_DNA"/>
</dbReference>